<evidence type="ECO:0000256" key="2">
    <source>
        <dbReference type="PROSITE-ProRule" id="PRU00335"/>
    </source>
</evidence>
<sequence>MSPQELKQQKLKAIYRGLLTLLQNRSLSDITISELCREAEVSRTYYYRNFSSFQEIIAKYQEQSIISYLRLVPHATSIEFSKLMTVYFQLMGAHATETLLLINAGLTDVLISTFRRVYLFLIHHGYIDSSNTQRGKNKFFASFIAGAVISTEVEWLKSGMKESPAQMGVILKKMFDFSDATIKN</sequence>
<protein>
    <submittedName>
        <fullName evidence="4">TetR family transcriptional regulator</fullName>
    </submittedName>
</protein>
<keyword evidence="5" id="KW-1185">Reference proteome</keyword>
<comment type="caution">
    <text evidence="4">The sequence shown here is derived from an EMBL/GenBank/DDBJ whole genome shotgun (WGS) entry which is preliminary data.</text>
</comment>
<dbReference type="PROSITE" id="PS50977">
    <property type="entry name" value="HTH_TETR_2"/>
    <property type="match status" value="1"/>
</dbReference>
<dbReference type="SUPFAM" id="SSF46689">
    <property type="entry name" value="Homeodomain-like"/>
    <property type="match status" value="1"/>
</dbReference>
<organism evidence="4 5">
    <name type="scientific">Vagococcus entomophilus</name>
    <dbReference type="NCBI Taxonomy" id="1160095"/>
    <lineage>
        <taxon>Bacteria</taxon>
        <taxon>Bacillati</taxon>
        <taxon>Bacillota</taxon>
        <taxon>Bacilli</taxon>
        <taxon>Lactobacillales</taxon>
        <taxon>Enterococcaceae</taxon>
        <taxon>Vagococcus</taxon>
    </lineage>
</organism>
<evidence type="ECO:0000313" key="5">
    <source>
        <dbReference type="Proteomes" id="UP000288669"/>
    </source>
</evidence>
<feature type="DNA-binding region" description="H-T-H motif" evidence="2">
    <location>
        <begin position="31"/>
        <end position="50"/>
    </location>
</feature>
<feature type="domain" description="HTH tetR-type" evidence="3">
    <location>
        <begin position="8"/>
        <end position="68"/>
    </location>
</feature>
<dbReference type="OrthoDB" id="9810250at2"/>
<reference evidence="4 5" key="1">
    <citation type="submission" date="2017-05" db="EMBL/GenBank/DDBJ databases">
        <title>Vagococcus spp. assemblies.</title>
        <authorList>
            <person name="Gulvik C.A."/>
        </authorList>
    </citation>
    <scope>NUCLEOTIDE SEQUENCE [LARGE SCALE GENOMIC DNA]</scope>
    <source>
        <strain evidence="4 5">DSM 24756</strain>
    </source>
</reference>
<keyword evidence="1 2" id="KW-0238">DNA-binding</keyword>
<dbReference type="AlphaFoldDB" id="A0A430AGQ1"/>
<dbReference type="InterPro" id="IPR009057">
    <property type="entry name" value="Homeodomain-like_sf"/>
</dbReference>
<evidence type="ECO:0000259" key="3">
    <source>
        <dbReference type="PROSITE" id="PS50977"/>
    </source>
</evidence>
<dbReference type="Gene3D" id="1.10.357.10">
    <property type="entry name" value="Tetracycline Repressor, domain 2"/>
    <property type="match status" value="1"/>
</dbReference>
<name>A0A430AGQ1_9ENTE</name>
<evidence type="ECO:0000313" key="4">
    <source>
        <dbReference type="EMBL" id="RSU07080.1"/>
    </source>
</evidence>
<dbReference type="GO" id="GO:0003677">
    <property type="term" value="F:DNA binding"/>
    <property type="evidence" value="ECO:0007669"/>
    <property type="project" value="UniProtKB-UniRule"/>
</dbReference>
<accession>A0A430AGQ1</accession>
<gene>
    <name evidence="4" type="ORF">CBF30_07430</name>
</gene>
<proteinExistence type="predicted"/>
<dbReference type="Proteomes" id="UP000288669">
    <property type="component" value="Unassembled WGS sequence"/>
</dbReference>
<dbReference type="RefSeq" id="WP_126824528.1">
    <property type="nucleotide sequence ID" value="NZ_JBHLWU010000002.1"/>
</dbReference>
<evidence type="ECO:0000256" key="1">
    <source>
        <dbReference type="ARBA" id="ARBA00023125"/>
    </source>
</evidence>
<dbReference type="InterPro" id="IPR001647">
    <property type="entry name" value="HTH_TetR"/>
</dbReference>
<dbReference type="InterPro" id="IPR039532">
    <property type="entry name" value="TetR_C_Firmicutes"/>
</dbReference>
<dbReference type="EMBL" id="NGJZ01000002">
    <property type="protein sequence ID" value="RSU07080.1"/>
    <property type="molecule type" value="Genomic_DNA"/>
</dbReference>
<dbReference type="Pfam" id="PF14278">
    <property type="entry name" value="TetR_C_8"/>
    <property type="match status" value="1"/>
</dbReference>